<sequence length="103" mass="11861">MSTSTRKGHVPRFLIMALYMALEIETAFAKGRKRFFIGSGGVSSGDVVFWLIAFPAVLMVVLFCYCLRWYCHDSEESSRETEELEEPCEAIILIYDPRQRQQS</sequence>
<dbReference type="Proteomes" id="UP001283361">
    <property type="component" value="Unassembled WGS sequence"/>
</dbReference>
<keyword evidence="3" id="KW-1185">Reference proteome</keyword>
<keyword evidence="1" id="KW-0812">Transmembrane</keyword>
<comment type="caution">
    <text evidence="2">The sequence shown here is derived from an EMBL/GenBank/DDBJ whole genome shotgun (WGS) entry which is preliminary data.</text>
</comment>
<feature type="transmembrane region" description="Helical" evidence="1">
    <location>
        <begin position="49"/>
        <end position="70"/>
    </location>
</feature>
<gene>
    <name evidence="2" type="ORF">RRG08_000685</name>
</gene>
<evidence type="ECO:0000313" key="2">
    <source>
        <dbReference type="EMBL" id="KAK3793483.1"/>
    </source>
</evidence>
<name>A0AAE1E5E4_9GAST</name>
<organism evidence="2 3">
    <name type="scientific">Elysia crispata</name>
    <name type="common">lettuce slug</name>
    <dbReference type="NCBI Taxonomy" id="231223"/>
    <lineage>
        <taxon>Eukaryota</taxon>
        <taxon>Metazoa</taxon>
        <taxon>Spiralia</taxon>
        <taxon>Lophotrochozoa</taxon>
        <taxon>Mollusca</taxon>
        <taxon>Gastropoda</taxon>
        <taxon>Heterobranchia</taxon>
        <taxon>Euthyneura</taxon>
        <taxon>Panpulmonata</taxon>
        <taxon>Sacoglossa</taxon>
        <taxon>Placobranchoidea</taxon>
        <taxon>Plakobranchidae</taxon>
        <taxon>Elysia</taxon>
    </lineage>
</organism>
<feature type="transmembrane region" description="Helical" evidence="1">
    <location>
        <begin position="12"/>
        <end position="29"/>
    </location>
</feature>
<proteinExistence type="predicted"/>
<protein>
    <submittedName>
        <fullName evidence="2">Uncharacterized protein</fullName>
    </submittedName>
</protein>
<keyword evidence="1" id="KW-0472">Membrane</keyword>
<dbReference type="EMBL" id="JAWDGP010001228">
    <property type="protein sequence ID" value="KAK3793483.1"/>
    <property type="molecule type" value="Genomic_DNA"/>
</dbReference>
<keyword evidence="1" id="KW-1133">Transmembrane helix</keyword>
<evidence type="ECO:0000313" key="3">
    <source>
        <dbReference type="Proteomes" id="UP001283361"/>
    </source>
</evidence>
<evidence type="ECO:0000256" key="1">
    <source>
        <dbReference type="SAM" id="Phobius"/>
    </source>
</evidence>
<dbReference type="AlphaFoldDB" id="A0AAE1E5E4"/>
<accession>A0AAE1E5E4</accession>
<reference evidence="2" key="1">
    <citation type="journal article" date="2023" name="G3 (Bethesda)">
        <title>A reference genome for the long-term kleptoplast-retaining sea slug Elysia crispata morphotype clarki.</title>
        <authorList>
            <person name="Eastman K.E."/>
            <person name="Pendleton A.L."/>
            <person name="Shaikh M.A."/>
            <person name="Suttiyut T."/>
            <person name="Ogas R."/>
            <person name="Tomko P."/>
            <person name="Gavelis G."/>
            <person name="Widhalm J.R."/>
            <person name="Wisecaver J.H."/>
        </authorList>
    </citation>
    <scope>NUCLEOTIDE SEQUENCE</scope>
    <source>
        <strain evidence="2">ECLA1</strain>
    </source>
</reference>